<evidence type="ECO:0000256" key="2">
    <source>
        <dbReference type="ARBA" id="ARBA00022692"/>
    </source>
</evidence>
<feature type="transmembrane region" description="Helical" evidence="5">
    <location>
        <begin position="233"/>
        <end position="251"/>
    </location>
</feature>
<feature type="transmembrane region" description="Helical" evidence="5">
    <location>
        <begin position="127"/>
        <end position="147"/>
    </location>
</feature>
<feature type="transmembrane region" description="Helical" evidence="5">
    <location>
        <begin position="310"/>
        <end position="331"/>
    </location>
</feature>
<protein>
    <submittedName>
        <fullName evidence="7">MFS general substrate transporter</fullName>
    </submittedName>
</protein>
<dbReference type="PANTHER" id="PTHR23502:SF157">
    <property type="entry name" value="MAJOR FACILITATOR SUPERFAMILY (MFS) PROFILE DOMAIN-CONTAINING PROTEIN-RELATED"/>
    <property type="match status" value="1"/>
</dbReference>
<name>A0A5N6U5U9_ASPAV</name>
<dbReference type="EMBL" id="ML742033">
    <property type="protein sequence ID" value="KAE8153954.1"/>
    <property type="molecule type" value="Genomic_DNA"/>
</dbReference>
<dbReference type="OrthoDB" id="5410178at2759"/>
<keyword evidence="2 5" id="KW-0812">Transmembrane</keyword>
<dbReference type="Proteomes" id="UP000325780">
    <property type="component" value="Unassembled WGS sequence"/>
</dbReference>
<evidence type="ECO:0000256" key="4">
    <source>
        <dbReference type="ARBA" id="ARBA00023136"/>
    </source>
</evidence>
<feature type="transmembrane region" description="Helical" evidence="5">
    <location>
        <begin position="37"/>
        <end position="59"/>
    </location>
</feature>
<feature type="transmembrane region" description="Helical" evidence="5">
    <location>
        <begin position="406"/>
        <end position="426"/>
    </location>
</feature>
<keyword evidence="8" id="KW-1185">Reference proteome</keyword>
<evidence type="ECO:0000313" key="7">
    <source>
        <dbReference type="EMBL" id="KAE8153954.1"/>
    </source>
</evidence>
<evidence type="ECO:0000259" key="6">
    <source>
        <dbReference type="PROSITE" id="PS50850"/>
    </source>
</evidence>
<dbReference type="AlphaFoldDB" id="A0A5N6U5U9"/>
<evidence type="ECO:0000313" key="8">
    <source>
        <dbReference type="Proteomes" id="UP000325780"/>
    </source>
</evidence>
<dbReference type="Pfam" id="PF07690">
    <property type="entry name" value="MFS_1"/>
    <property type="match status" value="1"/>
</dbReference>
<evidence type="ECO:0000256" key="1">
    <source>
        <dbReference type="ARBA" id="ARBA00004141"/>
    </source>
</evidence>
<dbReference type="InterPro" id="IPR011701">
    <property type="entry name" value="MFS"/>
</dbReference>
<reference evidence="7 8" key="1">
    <citation type="submission" date="2019-04" db="EMBL/GenBank/DDBJ databases">
        <title>Friends and foes A comparative genomics study of 23 Aspergillus species from section Flavi.</title>
        <authorList>
            <consortium name="DOE Joint Genome Institute"/>
            <person name="Kjaerbolling I."/>
            <person name="Vesth T."/>
            <person name="Frisvad J.C."/>
            <person name="Nybo J.L."/>
            <person name="Theobald S."/>
            <person name="Kildgaard S."/>
            <person name="Isbrandt T."/>
            <person name="Kuo A."/>
            <person name="Sato A."/>
            <person name="Lyhne E.K."/>
            <person name="Kogle M.E."/>
            <person name="Wiebenga A."/>
            <person name="Kun R.S."/>
            <person name="Lubbers R.J."/>
            <person name="Makela M.R."/>
            <person name="Barry K."/>
            <person name="Chovatia M."/>
            <person name="Clum A."/>
            <person name="Daum C."/>
            <person name="Haridas S."/>
            <person name="He G."/>
            <person name="LaButti K."/>
            <person name="Lipzen A."/>
            <person name="Mondo S."/>
            <person name="Riley R."/>
            <person name="Salamov A."/>
            <person name="Simmons B.A."/>
            <person name="Magnuson J.K."/>
            <person name="Henrissat B."/>
            <person name="Mortensen U.H."/>
            <person name="Larsen T.O."/>
            <person name="Devries R.P."/>
            <person name="Grigoriev I.V."/>
            <person name="Machida M."/>
            <person name="Baker S.E."/>
            <person name="Andersen M.R."/>
        </authorList>
    </citation>
    <scope>NUCLEOTIDE SEQUENCE [LARGE SCALE GENOMIC DNA]</scope>
    <source>
        <strain evidence="7 8">IBT 18842</strain>
    </source>
</reference>
<dbReference type="Gene3D" id="1.20.1250.20">
    <property type="entry name" value="MFS general substrate transporter like domains"/>
    <property type="match status" value="1"/>
</dbReference>
<dbReference type="PANTHER" id="PTHR23502">
    <property type="entry name" value="MAJOR FACILITATOR SUPERFAMILY"/>
    <property type="match status" value="1"/>
</dbReference>
<dbReference type="GO" id="GO:0022857">
    <property type="term" value="F:transmembrane transporter activity"/>
    <property type="evidence" value="ECO:0007669"/>
    <property type="project" value="InterPro"/>
</dbReference>
<feature type="transmembrane region" description="Helical" evidence="5">
    <location>
        <begin position="94"/>
        <end position="115"/>
    </location>
</feature>
<sequence length="454" mass="50953">MLEHDLELTPDRQFVRWGRENKLHPRNWPFLRKCYDTGLVCFLDLIVFLLGQVVGTIVFPPWSEAFGRKRLYVLSSGLSSVCCVVVGVTDSIAAVVIGRVLGGFLAAIPYTVGSGSIEDMWNSRERIWVFFFWTIASNIGLCVGPIIGTFVTASLSWRWVFYIYAMIIGAATVLFFFMRESRPALLLAREVEKMCRETGEKLEALNHDHMPEFRSFVRMALFRPAALFVKEPLVLVIALMIAFAFGLLYIFTEALQPIYESMGFSTTHSSLAFVAIATGIWFSSLTRILDFWILDNLHRKGQPVKPEHKLAGLAIGAPVLAISMWWFGWTIPPHVQGVHWIVPTIPLAMMGYSLNEFDTVLYGYLGDSYLSYSASATAAVAFLRALLSGVFPLFTNIMFRDLTPNVAMSVLAALATVFCAAPLLFIRYGERIRARSKFAKHSLQIQAEIGNKDL</sequence>
<proteinExistence type="predicted"/>
<accession>A0A5N6U5U9</accession>
<comment type="subcellular location">
    <subcellularLocation>
        <location evidence="1">Membrane</location>
        <topology evidence="1">Multi-pass membrane protein</topology>
    </subcellularLocation>
</comment>
<feature type="domain" description="Major facilitator superfamily (MFS) profile" evidence="6">
    <location>
        <begin position="1"/>
        <end position="433"/>
    </location>
</feature>
<dbReference type="GO" id="GO:0016020">
    <property type="term" value="C:membrane"/>
    <property type="evidence" value="ECO:0007669"/>
    <property type="project" value="UniProtKB-SubCell"/>
</dbReference>
<keyword evidence="4 5" id="KW-0472">Membrane</keyword>
<dbReference type="InterPro" id="IPR020846">
    <property type="entry name" value="MFS_dom"/>
</dbReference>
<feature type="transmembrane region" description="Helical" evidence="5">
    <location>
        <begin position="337"/>
        <end position="357"/>
    </location>
</feature>
<dbReference type="SUPFAM" id="SSF103473">
    <property type="entry name" value="MFS general substrate transporter"/>
    <property type="match status" value="1"/>
</dbReference>
<evidence type="ECO:0000256" key="5">
    <source>
        <dbReference type="SAM" id="Phobius"/>
    </source>
</evidence>
<gene>
    <name evidence="7" type="ORF">BDV25DRAFT_126845</name>
</gene>
<keyword evidence="3 5" id="KW-1133">Transmembrane helix</keyword>
<feature type="transmembrane region" description="Helical" evidence="5">
    <location>
        <begin position="369"/>
        <end position="394"/>
    </location>
</feature>
<feature type="transmembrane region" description="Helical" evidence="5">
    <location>
        <begin position="159"/>
        <end position="177"/>
    </location>
</feature>
<dbReference type="PROSITE" id="PS50850">
    <property type="entry name" value="MFS"/>
    <property type="match status" value="1"/>
</dbReference>
<organism evidence="7 8">
    <name type="scientific">Aspergillus avenaceus</name>
    <dbReference type="NCBI Taxonomy" id="36643"/>
    <lineage>
        <taxon>Eukaryota</taxon>
        <taxon>Fungi</taxon>
        <taxon>Dikarya</taxon>
        <taxon>Ascomycota</taxon>
        <taxon>Pezizomycotina</taxon>
        <taxon>Eurotiomycetes</taxon>
        <taxon>Eurotiomycetidae</taxon>
        <taxon>Eurotiales</taxon>
        <taxon>Aspergillaceae</taxon>
        <taxon>Aspergillus</taxon>
        <taxon>Aspergillus subgen. Circumdati</taxon>
    </lineage>
</organism>
<feature type="transmembrane region" description="Helical" evidence="5">
    <location>
        <begin position="71"/>
        <end position="88"/>
    </location>
</feature>
<feature type="transmembrane region" description="Helical" evidence="5">
    <location>
        <begin position="271"/>
        <end position="289"/>
    </location>
</feature>
<evidence type="ECO:0000256" key="3">
    <source>
        <dbReference type="ARBA" id="ARBA00022989"/>
    </source>
</evidence>
<dbReference type="InterPro" id="IPR036259">
    <property type="entry name" value="MFS_trans_sf"/>
</dbReference>